<feature type="region of interest" description="Disordered" evidence="1">
    <location>
        <begin position="160"/>
        <end position="188"/>
    </location>
</feature>
<evidence type="ECO:0000313" key="4">
    <source>
        <dbReference type="Proteomes" id="UP000014977"/>
    </source>
</evidence>
<gene>
    <name evidence="3" type="ORF">dsmv_1278</name>
</gene>
<evidence type="ECO:0000256" key="1">
    <source>
        <dbReference type="SAM" id="MobiDB-lite"/>
    </source>
</evidence>
<dbReference type="EMBL" id="ATHJ01000057">
    <property type="protein sequence ID" value="EPR43252.1"/>
    <property type="molecule type" value="Genomic_DNA"/>
</dbReference>
<feature type="domain" description="Contractile injection system tube protein N-terminal" evidence="2">
    <location>
        <begin position="11"/>
        <end position="149"/>
    </location>
</feature>
<accession>S7U1T9</accession>
<evidence type="ECO:0000259" key="2">
    <source>
        <dbReference type="Pfam" id="PF19266"/>
    </source>
</evidence>
<name>S7U1T9_DESML</name>
<sequence>MERVAFLIERTGERIGCLLNPESLLFRRQAGVVTRHDAGGIAAGTGRYDDQLLCRGGGLTELTFNLLFDVSLAGSSGSSMSVNDVRDLTGPIWRLSENSADGTPPICRFVWGKSWHLPGIITSVAERFEYFNADGVPRRSWMRLRFRRVAEPVAPSVPERRAVADGVTGPYGSTRPLESHEVKGNERPDQIAAQCYGDPSLVRALMAHNNIDDPLHMPAGKMLDIPPLEKLEALL</sequence>
<dbReference type="Pfam" id="PF19266">
    <property type="entry name" value="CIS_tube"/>
    <property type="match status" value="1"/>
</dbReference>
<protein>
    <submittedName>
        <fullName evidence="3">Bacteriophage T4, Gp53, baseplate wedge protein</fullName>
    </submittedName>
</protein>
<proteinExistence type="predicted"/>
<dbReference type="InterPro" id="IPR045361">
    <property type="entry name" value="CIS_tube_prot_N"/>
</dbReference>
<dbReference type="RefSeq" id="WP_020875625.1">
    <property type="nucleotide sequence ID" value="NZ_ATHJ01000057.1"/>
</dbReference>
<evidence type="ECO:0000313" key="3">
    <source>
        <dbReference type="EMBL" id="EPR43252.1"/>
    </source>
</evidence>
<feature type="compositionally biased region" description="Basic and acidic residues" evidence="1">
    <location>
        <begin position="177"/>
        <end position="188"/>
    </location>
</feature>
<dbReference type="Proteomes" id="UP000014977">
    <property type="component" value="Unassembled WGS sequence"/>
</dbReference>
<dbReference type="eggNOG" id="COG1652">
    <property type="taxonomic scope" value="Bacteria"/>
</dbReference>
<reference evidence="3 4" key="1">
    <citation type="journal article" date="2013" name="Genome Announc.">
        <title>Draft genome sequences for three mercury-methylating, sulfate-reducing bacteria.</title>
        <authorList>
            <person name="Brown S.D."/>
            <person name="Hurt R.A.Jr."/>
            <person name="Gilmour C.C."/>
            <person name="Elias D.A."/>
        </authorList>
    </citation>
    <scope>NUCLEOTIDE SEQUENCE [LARGE SCALE GENOMIC DNA]</scope>
    <source>
        <strain evidence="3 4">DSM 2059</strain>
    </source>
</reference>
<dbReference type="AlphaFoldDB" id="S7U1T9"/>
<organism evidence="3 4">
    <name type="scientific">Desulfococcus multivorans DSM 2059</name>
    <dbReference type="NCBI Taxonomy" id="1121405"/>
    <lineage>
        <taxon>Bacteria</taxon>
        <taxon>Pseudomonadati</taxon>
        <taxon>Thermodesulfobacteriota</taxon>
        <taxon>Desulfobacteria</taxon>
        <taxon>Desulfobacterales</taxon>
        <taxon>Desulfococcaceae</taxon>
        <taxon>Desulfococcus</taxon>
    </lineage>
</organism>
<comment type="caution">
    <text evidence="3">The sequence shown here is derived from an EMBL/GenBank/DDBJ whole genome shotgun (WGS) entry which is preliminary data.</text>
</comment>
<keyword evidence="4" id="KW-1185">Reference proteome</keyword>
<dbReference type="OrthoDB" id="9815939at2"/>
<dbReference type="STRING" id="897.B2D07_08380"/>